<feature type="compositionally biased region" description="Basic and acidic residues" evidence="2">
    <location>
        <begin position="7"/>
        <end position="22"/>
    </location>
</feature>
<feature type="region of interest" description="Disordered" evidence="2">
    <location>
        <begin position="187"/>
        <end position="296"/>
    </location>
</feature>
<evidence type="ECO:0000313" key="5">
    <source>
        <dbReference type="Proteomes" id="UP000265515"/>
    </source>
</evidence>
<dbReference type="OrthoDB" id="6239681at2759"/>
<dbReference type="InterPro" id="IPR002172">
    <property type="entry name" value="LDrepeatLR_classA_rpt"/>
</dbReference>
<dbReference type="InterPro" id="IPR036055">
    <property type="entry name" value="LDL_receptor-like_sf"/>
</dbReference>
<dbReference type="Pfam" id="PF00057">
    <property type="entry name" value="Ldl_recept_a"/>
    <property type="match status" value="1"/>
</dbReference>
<keyword evidence="3" id="KW-0812">Transmembrane</keyword>
<feature type="region of interest" description="Disordered" evidence="2">
    <location>
        <begin position="1"/>
        <end position="39"/>
    </location>
</feature>
<keyword evidence="5" id="KW-1185">Reference proteome</keyword>
<keyword evidence="3" id="KW-0472">Membrane</keyword>
<feature type="region of interest" description="Disordered" evidence="2">
    <location>
        <begin position="402"/>
        <end position="426"/>
    </location>
</feature>
<gene>
    <name evidence="4" type="ORF">CBR_g57660</name>
</gene>
<feature type="compositionally biased region" description="Gly residues" evidence="2">
    <location>
        <begin position="190"/>
        <end position="206"/>
    </location>
</feature>
<name>A0A388MEI6_CHABU</name>
<feature type="compositionally biased region" description="Low complexity" evidence="2">
    <location>
        <begin position="96"/>
        <end position="107"/>
    </location>
</feature>
<feature type="compositionally biased region" description="Acidic residues" evidence="2">
    <location>
        <begin position="113"/>
        <end position="122"/>
    </location>
</feature>
<comment type="caution">
    <text evidence="4">The sequence shown here is derived from an EMBL/GenBank/DDBJ whole genome shotgun (WGS) entry which is preliminary data.</text>
</comment>
<dbReference type="Gramene" id="GBG92902">
    <property type="protein sequence ID" value="GBG92902"/>
    <property type="gene ID" value="CBR_g57660"/>
</dbReference>
<evidence type="ECO:0000256" key="1">
    <source>
        <dbReference type="ARBA" id="ARBA00023157"/>
    </source>
</evidence>
<dbReference type="Proteomes" id="UP000265515">
    <property type="component" value="Unassembled WGS sequence"/>
</dbReference>
<evidence type="ECO:0000256" key="2">
    <source>
        <dbReference type="SAM" id="MobiDB-lite"/>
    </source>
</evidence>
<evidence type="ECO:0000313" key="4">
    <source>
        <dbReference type="EMBL" id="GBG92902.1"/>
    </source>
</evidence>
<feature type="transmembrane region" description="Helical" evidence="3">
    <location>
        <begin position="150"/>
        <end position="172"/>
    </location>
</feature>
<feature type="region of interest" description="Disordered" evidence="2">
    <location>
        <begin position="92"/>
        <end position="140"/>
    </location>
</feature>
<dbReference type="EMBL" id="BFEA01001166">
    <property type="protein sequence ID" value="GBG92902.1"/>
    <property type="molecule type" value="Genomic_DNA"/>
</dbReference>
<dbReference type="PROSITE" id="PS01209">
    <property type="entry name" value="LDLRA_1"/>
    <property type="match status" value="1"/>
</dbReference>
<keyword evidence="3" id="KW-1133">Transmembrane helix</keyword>
<organism evidence="4 5">
    <name type="scientific">Chara braunii</name>
    <name type="common">Braun's stonewort</name>
    <dbReference type="NCBI Taxonomy" id="69332"/>
    <lineage>
        <taxon>Eukaryota</taxon>
        <taxon>Viridiplantae</taxon>
        <taxon>Streptophyta</taxon>
        <taxon>Charophyceae</taxon>
        <taxon>Charales</taxon>
        <taxon>Characeae</taxon>
        <taxon>Chara</taxon>
    </lineage>
</organism>
<accession>A0A388MEI6</accession>
<dbReference type="Gene3D" id="4.10.400.10">
    <property type="entry name" value="Low-density Lipoprotein Receptor"/>
    <property type="match status" value="1"/>
</dbReference>
<feature type="compositionally biased region" description="Polar residues" evidence="2">
    <location>
        <begin position="254"/>
        <end position="266"/>
    </location>
</feature>
<proteinExistence type="predicted"/>
<protein>
    <submittedName>
        <fullName evidence="4">Uncharacterized protein</fullName>
    </submittedName>
</protein>
<reference evidence="4 5" key="1">
    <citation type="journal article" date="2018" name="Cell">
        <title>The Chara Genome: Secondary Complexity and Implications for Plant Terrestrialization.</title>
        <authorList>
            <person name="Nishiyama T."/>
            <person name="Sakayama H."/>
            <person name="Vries J.D."/>
            <person name="Buschmann H."/>
            <person name="Saint-Marcoux D."/>
            <person name="Ullrich K.K."/>
            <person name="Haas F.B."/>
            <person name="Vanderstraeten L."/>
            <person name="Becker D."/>
            <person name="Lang D."/>
            <person name="Vosolsobe S."/>
            <person name="Rombauts S."/>
            <person name="Wilhelmsson P.K.I."/>
            <person name="Janitza P."/>
            <person name="Kern R."/>
            <person name="Heyl A."/>
            <person name="Rumpler F."/>
            <person name="Villalobos L.I.A.C."/>
            <person name="Clay J.M."/>
            <person name="Skokan R."/>
            <person name="Toyoda A."/>
            <person name="Suzuki Y."/>
            <person name="Kagoshima H."/>
            <person name="Schijlen E."/>
            <person name="Tajeshwar N."/>
            <person name="Catarino B."/>
            <person name="Hetherington A.J."/>
            <person name="Saltykova A."/>
            <person name="Bonnot C."/>
            <person name="Breuninger H."/>
            <person name="Symeonidi A."/>
            <person name="Radhakrishnan G.V."/>
            <person name="Van Nieuwerburgh F."/>
            <person name="Deforce D."/>
            <person name="Chang C."/>
            <person name="Karol K.G."/>
            <person name="Hedrich R."/>
            <person name="Ulvskov P."/>
            <person name="Glockner G."/>
            <person name="Delwiche C.F."/>
            <person name="Petrasek J."/>
            <person name="Van de Peer Y."/>
            <person name="Friml J."/>
            <person name="Beilby M."/>
            <person name="Dolan L."/>
            <person name="Kohara Y."/>
            <person name="Sugano S."/>
            <person name="Fujiyama A."/>
            <person name="Delaux P.-M."/>
            <person name="Quint M."/>
            <person name="TheiBen G."/>
            <person name="Hagemann M."/>
            <person name="Harholt J."/>
            <person name="Dunand C."/>
            <person name="Zachgo S."/>
            <person name="Langdale J."/>
            <person name="Maumus F."/>
            <person name="Straeten D.V.D."/>
            <person name="Gould S.B."/>
            <person name="Rensing S.A."/>
        </authorList>
    </citation>
    <scope>NUCLEOTIDE SEQUENCE [LARGE SCALE GENOMIC DNA]</scope>
    <source>
        <strain evidence="4 5">S276</strain>
    </source>
</reference>
<dbReference type="SMART" id="SM00192">
    <property type="entry name" value="LDLa"/>
    <property type="match status" value="1"/>
</dbReference>
<feature type="compositionally biased region" description="Basic and acidic residues" evidence="2">
    <location>
        <begin position="123"/>
        <end position="136"/>
    </location>
</feature>
<evidence type="ECO:0000256" key="3">
    <source>
        <dbReference type="SAM" id="Phobius"/>
    </source>
</evidence>
<dbReference type="CDD" id="cd00112">
    <property type="entry name" value="LDLa"/>
    <property type="match status" value="1"/>
</dbReference>
<dbReference type="SUPFAM" id="SSF57424">
    <property type="entry name" value="LDL receptor-like module"/>
    <property type="match status" value="1"/>
</dbReference>
<dbReference type="AlphaFoldDB" id="A0A388MEI6"/>
<dbReference type="PROSITE" id="PS50068">
    <property type="entry name" value="LDLRA_2"/>
    <property type="match status" value="1"/>
</dbReference>
<sequence>MLVMSEGSREVRNGDAHSKEMDETSVENVYGNDSTRSQEGEKRWQFLEGSFCKGWLCPKCAGFRCGNGHCLMTMKVCDGTDDCGDNYDEEVNCTGSRSPPSSSSRDNNGGEGGGEEDGPNTEDDSKHGGKFDRDGPNENDGEENFAFRGVLRIVVMVGGSIGVFLAFALMFATGYCLVHYRGGEAQGEAAGTGGGSKGDGENGGGGDRTKVRPAQSPISSPSATKHIIDRNPVKLWQGRPEPTAKTEKPPLARSPSSHPSYPTTRSGRLKHHHSGEAVGPYQPLRSPPDVTHDADADADADRGIYVDTAPGAVEMVNTSSVDYFPYELRAGGQEPHLIPHSLVPPVRLPAKFTSHGSFAEVMFSGSLSANVSGNLSGSLSDTFSSISGVPIAHPLEEILLRQDEEPRASESKRLLGRADHFSGTEV</sequence>
<dbReference type="InterPro" id="IPR023415">
    <property type="entry name" value="LDLR_class-A_CS"/>
</dbReference>
<keyword evidence="1" id="KW-1015">Disulfide bond</keyword>